<evidence type="ECO:0000259" key="5">
    <source>
        <dbReference type="PROSITE" id="PS50106"/>
    </source>
</evidence>
<dbReference type="AlphaFoldDB" id="A0A7T4EEX7"/>
<keyword evidence="3" id="KW-0378">Hydrolase</keyword>
<dbReference type="Pfam" id="PF13180">
    <property type="entry name" value="PDZ_2"/>
    <property type="match status" value="1"/>
</dbReference>
<protein>
    <submittedName>
        <fullName evidence="6">Trypsin-like peptidase domain-containing protein</fullName>
    </submittedName>
</protein>
<dbReference type="EMBL" id="CP066007">
    <property type="protein sequence ID" value="QQB46119.1"/>
    <property type="molecule type" value="Genomic_DNA"/>
</dbReference>
<dbReference type="RefSeq" id="WP_005391783.1">
    <property type="nucleotide sequence ID" value="NZ_CP066007.1"/>
</dbReference>
<dbReference type="PRINTS" id="PR00834">
    <property type="entry name" value="PROTEASES2C"/>
</dbReference>
<reference evidence="6 7" key="1">
    <citation type="submission" date="2020-12" db="EMBL/GenBank/DDBJ databases">
        <title>FDA dAtabase for Regulatory Grade micrObial Sequences (FDA-ARGOS): Supporting development and validation of Infectious Disease Dx tests.</title>
        <authorList>
            <person name="Sproer C."/>
            <person name="Gronow S."/>
            <person name="Severitt S."/>
            <person name="Schroder I."/>
            <person name="Tallon L."/>
            <person name="Sadzewicz L."/>
            <person name="Zhao X."/>
            <person name="Boylan J."/>
            <person name="Ott S."/>
            <person name="Bowen H."/>
            <person name="Vavikolanu K."/>
            <person name="Mehta A."/>
            <person name="Aluvathingal J."/>
            <person name="Nadendla S."/>
            <person name="Lowell S."/>
            <person name="Myers T."/>
            <person name="Yan Y."/>
            <person name="Sichtig H."/>
        </authorList>
    </citation>
    <scope>NUCLEOTIDE SEQUENCE [LARGE SCALE GENOMIC DNA]</scope>
    <source>
        <strain evidence="6 7">FDAARGOS_1053</strain>
    </source>
</reference>
<dbReference type="SUPFAM" id="SSF50494">
    <property type="entry name" value="Trypsin-like serine proteases"/>
    <property type="match status" value="1"/>
</dbReference>
<dbReference type="Gene3D" id="2.40.10.10">
    <property type="entry name" value="Trypsin-like serine proteases"/>
    <property type="match status" value="2"/>
</dbReference>
<accession>A0A7T4EEX7</accession>
<dbReference type="InterPro" id="IPR036034">
    <property type="entry name" value="PDZ_sf"/>
</dbReference>
<keyword evidence="4" id="KW-0812">Transmembrane</keyword>
<proteinExistence type="inferred from homology"/>
<evidence type="ECO:0000256" key="2">
    <source>
        <dbReference type="ARBA" id="ARBA00022670"/>
    </source>
</evidence>
<name>A0A7T4EEX7_9CORY</name>
<dbReference type="PANTHER" id="PTHR43343">
    <property type="entry name" value="PEPTIDASE S12"/>
    <property type="match status" value="1"/>
</dbReference>
<evidence type="ECO:0000313" key="6">
    <source>
        <dbReference type="EMBL" id="QQB46119.1"/>
    </source>
</evidence>
<feature type="transmembrane region" description="Helical" evidence="4">
    <location>
        <begin position="34"/>
        <end position="58"/>
    </location>
</feature>
<keyword evidence="4" id="KW-1133">Transmembrane helix</keyword>
<dbReference type="InterPro" id="IPR043504">
    <property type="entry name" value="Peptidase_S1_PA_chymotrypsin"/>
</dbReference>
<dbReference type="InterPro" id="IPR001940">
    <property type="entry name" value="Peptidase_S1C"/>
</dbReference>
<dbReference type="OrthoDB" id="9758917at2"/>
<comment type="similarity">
    <text evidence="1">Belongs to the peptidase S1C family.</text>
</comment>
<keyword evidence="2" id="KW-0645">Protease</keyword>
<dbReference type="InterPro" id="IPR051201">
    <property type="entry name" value="Chloro_Bact_Ser_Proteases"/>
</dbReference>
<dbReference type="PROSITE" id="PS50106">
    <property type="entry name" value="PDZ"/>
    <property type="match status" value="1"/>
</dbReference>
<evidence type="ECO:0000256" key="3">
    <source>
        <dbReference type="ARBA" id="ARBA00022801"/>
    </source>
</evidence>
<evidence type="ECO:0000256" key="1">
    <source>
        <dbReference type="ARBA" id="ARBA00010541"/>
    </source>
</evidence>
<dbReference type="SMART" id="SM00228">
    <property type="entry name" value="PDZ"/>
    <property type="match status" value="1"/>
</dbReference>
<dbReference type="SUPFAM" id="SSF50156">
    <property type="entry name" value="PDZ domain-like"/>
    <property type="match status" value="1"/>
</dbReference>
<dbReference type="Pfam" id="PF13365">
    <property type="entry name" value="Trypsin_2"/>
    <property type="match status" value="1"/>
</dbReference>
<dbReference type="InterPro" id="IPR009003">
    <property type="entry name" value="Peptidase_S1_PA"/>
</dbReference>
<evidence type="ECO:0000313" key="7">
    <source>
        <dbReference type="Proteomes" id="UP000596145"/>
    </source>
</evidence>
<dbReference type="GO" id="GO:0004252">
    <property type="term" value="F:serine-type endopeptidase activity"/>
    <property type="evidence" value="ECO:0007669"/>
    <property type="project" value="InterPro"/>
</dbReference>
<dbReference type="Gene3D" id="2.30.42.10">
    <property type="match status" value="1"/>
</dbReference>
<dbReference type="GO" id="GO:0006508">
    <property type="term" value="P:proteolysis"/>
    <property type="evidence" value="ECO:0007669"/>
    <property type="project" value="UniProtKB-KW"/>
</dbReference>
<feature type="domain" description="PDZ" evidence="5">
    <location>
        <begin position="299"/>
        <end position="369"/>
    </location>
</feature>
<keyword evidence="4" id="KW-0472">Membrane</keyword>
<dbReference type="InterPro" id="IPR001478">
    <property type="entry name" value="PDZ"/>
</dbReference>
<sequence length="383" mass="38966">MTYGESMWNAPQPNDARDAVEVSEQESSKQPRKVGLPAALALMLVGAVAAGSITGVAVSSMQNAQEETTFSQEAPVNTDPAPAGSVEAVSAKVLPSVVSIRVLSDSALGEGSGSIISSDGLVLTNNHVAGENSREIEVTLNNGERHPADFVAGDASTDVALIRVRDVHGLPAIELGNSDSLAVGQQVVAVGSPLGLSATVTTGIISALQRPVRAAGGEAGQSSLIDAIQTDAAINPGNSGGPLVDMDGRLIGMNSVIASLSSGSSQTGSIGLGFAIPVNNLKRYTDQLLNSGVVTHPMLGVKLAVNSRFDGALVAGVDPSGAAAGVDLNPGDLITRINDRRIDSADSLIAAVRSEDFGSTVTLEVTDPDTEKTRTVEVTLSSE</sequence>
<dbReference type="GeneID" id="92759616"/>
<dbReference type="PANTHER" id="PTHR43343:SF3">
    <property type="entry name" value="PROTEASE DO-LIKE 8, CHLOROPLASTIC"/>
    <property type="match status" value="1"/>
</dbReference>
<dbReference type="Proteomes" id="UP000596145">
    <property type="component" value="Chromosome"/>
</dbReference>
<evidence type="ECO:0000256" key="4">
    <source>
        <dbReference type="SAM" id="Phobius"/>
    </source>
</evidence>
<gene>
    <name evidence="6" type="ORF">I6I10_11825</name>
</gene>
<organism evidence="6 7">
    <name type="scientific">Corynebacterium glucuronolyticum</name>
    <dbReference type="NCBI Taxonomy" id="39791"/>
    <lineage>
        <taxon>Bacteria</taxon>
        <taxon>Bacillati</taxon>
        <taxon>Actinomycetota</taxon>
        <taxon>Actinomycetes</taxon>
        <taxon>Mycobacteriales</taxon>
        <taxon>Corynebacteriaceae</taxon>
        <taxon>Corynebacterium</taxon>
    </lineage>
</organism>